<dbReference type="AlphaFoldDB" id="X5MNB6"/>
<feature type="compositionally biased region" description="Basic and acidic residues" evidence="1">
    <location>
        <begin position="69"/>
        <end position="78"/>
    </location>
</feature>
<dbReference type="Proteomes" id="UP000032160">
    <property type="component" value="Chromosome I"/>
</dbReference>
<accession>X5MNB6</accession>
<feature type="compositionally biased region" description="Acidic residues" evidence="1">
    <location>
        <begin position="58"/>
        <end position="68"/>
    </location>
</feature>
<dbReference type="STRING" id="1458461.BN1012_Phect1752"/>
<gene>
    <name evidence="2" type="ORF">BN1012_Phect1752</name>
</gene>
<dbReference type="EMBL" id="HG966617">
    <property type="protein sequence ID" value="CDO59966.1"/>
    <property type="molecule type" value="Genomic_DNA"/>
</dbReference>
<organism evidence="2 3">
    <name type="scientific">Candidatus Phaeomarinibacter ectocarpi</name>
    <dbReference type="NCBI Taxonomy" id="1458461"/>
    <lineage>
        <taxon>Bacteria</taxon>
        <taxon>Pseudomonadati</taxon>
        <taxon>Pseudomonadota</taxon>
        <taxon>Alphaproteobacteria</taxon>
        <taxon>Hyphomicrobiales</taxon>
        <taxon>Parvibaculaceae</taxon>
        <taxon>Candidatus Phaeomarinibacter</taxon>
    </lineage>
</organism>
<proteinExistence type="predicted"/>
<dbReference type="OrthoDB" id="8480237at2"/>
<dbReference type="HOGENOM" id="CLU_2615451_0_0_5"/>
<protein>
    <submittedName>
        <fullName evidence="2">Uncharacterized protein</fullName>
    </submittedName>
</protein>
<evidence type="ECO:0000313" key="2">
    <source>
        <dbReference type="EMBL" id="CDO59966.1"/>
    </source>
</evidence>
<keyword evidence="3" id="KW-1185">Reference proteome</keyword>
<sequence>MSVSDKDIRKKERSARLMVWMAARSSRNQTFIDRLCRALIVRATTVAPEDDFMRDPLIDNDEGFDPDELDRYQRGETA</sequence>
<evidence type="ECO:0000256" key="1">
    <source>
        <dbReference type="SAM" id="MobiDB-lite"/>
    </source>
</evidence>
<feature type="region of interest" description="Disordered" evidence="1">
    <location>
        <begin position="52"/>
        <end position="78"/>
    </location>
</feature>
<dbReference type="RefSeq" id="WP_043948119.1">
    <property type="nucleotide sequence ID" value="NZ_HG966617.1"/>
</dbReference>
<reference evidence="2 3" key="1">
    <citation type="journal article" date="2014" name="Front. Genet.">
        <title>Genome and metabolic network of "Candidatus Phaeomarinobacter ectocarpi" Ec32, a new candidate genus of Alphaproteobacteria frequently associated with brown algae.</title>
        <authorList>
            <person name="Dittami S.M."/>
            <person name="Barbeyron T."/>
            <person name="Boyen C."/>
            <person name="Cambefort J."/>
            <person name="Collet G."/>
            <person name="Delage L."/>
            <person name="Gobet A."/>
            <person name="Groisillier A."/>
            <person name="Leblanc C."/>
            <person name="Michel G."/>
            <person name="Scornet D."/>
            <person name="Siegel A."/>
            <person name="Tapia J.E."/>
            <person name="Tonon T."/>
        </authorList>
    </citation>
    <scope>NUCLEOTIDE SEQUENCE [LARGE SCALE GENOMIC DNA]</scope>
    <source>
        <strain evidence="2 3">Ec32</strain>
    </source>
</reference>
<dbReference type="KEGG" id="pect:BN1012_Phect1752"/>
<evidence type="ECO:0000313" key="3">
    <source>
        <dbReference type="Proteomes" id="UP000032160"/>
    </source>
</evidence>
<name>X5MNB6_9HYPH</name>